<gene>
    <name evidence="2" type="ORF">QVD17_17807</name>
</gene>
<feature type="chain" id="PRO_5041955856" description="Secreted protein" evidence="1">
    <location>
        <begin position="38"/>
        <end position="102"/>
    </location>
</feature>
<reference evidence="2" key="1">
    <citation type="journal article" date="2023" name="bioRxiv">
        <title>Improved chromosome-level genome assembly for marigold (Tagetes erecta).</title>
        <authorList>
            <person name="Jiang F."/>
            <person name="Yuan L."/>
            <person name="Wang S."/>
            <person name="Wang H."/>
            <person name="Xu D."/>
            <person name="Wang A."/>
            <person name="Fan W."/>
        </authorList>
    </citation>
    <scope>NUCLEOTIDE SEQUENCE</scope>
    <source>
        <strain evidence="2">WSJ</strain>
        <tissue evidence="2">Leaf</tissue>
    </source>
</reference>
<accession>A0AAD8KXE0</accession>
<comment type="caution">
    <text evidence="2">The sequence shown here is derived from an EMBL/GenBank/DDBJ whole genome shotgun (WGS) entry which is preliminary data.</text>
</comment>
<name>A0AAD8KXE0_TARER</name>
<proteinExistence type="predicted"/>
<protein>
    <recommendedName>
        <fullName evidence="4">Secreted protein</fullName>
    </recommendedName>
</protein>
<evidence type="ECO:0008006" key="4">
    <source>
        <dbReference type="Google" id="ProtNLM"/>
    </source>
</evidence>
<dbReference type="AlphaFoldDB" id="A0AAD8KXE0"/>
<keyword evidence="1" id="KW-0732">Signal</keyword>
<dbReference type="Proteomes" id="UP001229421">
    <property type="component" value="Unassembled WGS sequence"/>
</dbReference>
<keyword evidence="3" id="KW-1185">Reference proteome</keyword>
<sequence length="102" mass="10937">MIGRGRTSPNRRRVKLNDLSVLKLKLILFVFVSSTAGAGAGAGAGDDGLCLILKEGLRSGGSQMSGLAHTFYSLPFLFKTSFGIKDLHLQFAITPSNQLNRL</sequence>
<evidence type="ECO:0000256" key="1">
    <source>
        <dbReference type="SAM" id="SignalP"/>
    </source>
</evidence>
<feature type="signal peptide" evidence="1">
    <location>
        <begin position="1"/>
        <end position="37"/>
    </location>
</feature>
<dbReference type="EMBL" id="JAUHHV010000004">
    <property type="protein sequence ID" value="KAK1428966.1"/>
    <property type="molecule type" value="Genomic_DNA"/>
</dbReference>
<evidence type="ECO:0000313" key="3">
    <source>
        <dbReference type="Proteomes" id="UP001229421"/>
    </source>
</evidence>
<evidence type="ECO:0000313" key="2">
    <source>
        <dbReference type="EMBL" id="KAK1428966.1"/>
    </source>
</evidence>
<organism evidence="2 3">
    <name type="scientific">Tagetes erecta</name>
    <name type="common">African marigold</name>
    <dbReference type="NCBI Taxonomy" id="13708"/>
    <lineage>
        <taxon>Eukaryota</taxon>
        <taxon>Viridiplantae</taxon>
        <taxon>Streptophyta</taxon>
        <taxon>Embryophyta</taxon>
        <taxon>Tracheophyta</taxon>
        <taxon>Spermatophyta</taxon>
        <taxon>Magnoliopsida</taxon>
        <taxon>eudicotyledons</taxon>
        <taxon>Gunneridae</taxon>
        <taxon>Pentapetalae</taxon>
        <taxon>asterids</taxon>
        <taxon>campanulids</taxon>
        <taxon>Asterales</taxon>
        <taxon>Asteraceae</taxon>
        <taxon>Asteroideae</taxon>
        <taxon>Heliantheae alliance</taxon>
        <taxon>Tageteae</taxon>
        <taxon>Tagetes</taxon>
    </lineage>
</organism>